<feature type="transmembrane region" description="Helical" evidence="6">
    <location>
        <begin position="335"/>
        <end position="359"/>
    </location>
</feature>
<reference evidence="8" key="1">
    <citation type="submission" date="2022-05" db="EMBL/GenBank/DDBJ databases">
        <authorList>
            <person name="Pankratov T."/>
        </authorList>
    </citation>
    <scope>NUCLEOTIDE SEQUENCE</scope>
    <source>
        <strain evidence="8">BP6-180914</strain>
    </source>
</reference>
<comment type="subcellular location">
    <subcellularLocation>
        <location evidence="1">Cell membrane</location>
        <topology evidence="1">Multi-pass membrane protein</topology>
    </subcellularLocation>
</comment>
<evidence type="ECO:0000256" key="5">
    <source>
        <dbReference type="ARBA" id="ARBA00023136"/>
    </source>
</evidence>
<dbReference type="EMBL" id="JAMOIM010000006">
    <property type="protein sequence ID" value="MCW6508665.1"/>
    <property type="molecule type" value="Genomic_DNA"/>
</dbReference>
<evidence type="ECO:0000256" key="3">
    <source>
        <dbReference type="ARBA" id="ARBA00022692"/>
    </source>
</evidence>
<keyword evidence="5 6" id="KW-0472">Membrane</keyword>
<feature type="transmembrane region" description="Helical" evidence="6">
    <location>
        <begin position="54"/>
        <end position="74"/>
    </location>
</feature>
<gene>
    <name evidence="8" type="ORF">M8523_11615</name>
</gene>
<proteinExistence type="predicted"/>
<feature type="transmembrane region" description="Helical" evidence="6">
    <location>
        <begin position="86"/>
        <end position="111"/>
    </location>
</feature>
<feature type="transmembrane region" description="Helical" evidence="6">
    <location>
        <begin position="313"/>
        <end position="329"/>
    </location>
</feature>
<dbReference type="GO" id="GO:0022857">
    <property type="term" value="F:transmembrane transporter activity"/>
    <property type="evidence" value="ECO:0007669"/>
    <property type="project" value="InterPro"/>
</dbReference>
<dbReference type="SUPFAM" id="SSF103473">
    <property type="entry name" value="MFS general substrate transporter"/>
    <property type="match status" value="1"/>
</dbReference>
<feature type="transmembrane region" description="Helical" evidence="6">
    <location>
        <begin position="401"/>
        <end position="422"/>
    </location>
</feature>
<evidence type="ECO:0000256" key="1">
    <source>
        <dbReference type="ARBA" id="ARBA00004651"/>
    </source>
</evidence>
<keyword evidence="2" id="KW-1003">Cell membrane</keyword>
<feature type="domain" description="Major facilitator superfamily (MFS) profile" evidence="7">
    <location>
        <begin position="20"/>
        <end position="426"/>
    </location>
</feature>
<name>A0AA41Z1I2_9HYPH</name>
<dbReference type="PIRSF" id="PIRSF002808">
    <property type="entry name" value="Hexose_phosphate_transp"/>
    <property type="match status" value="1"/>
</dbReference>
<dbReference type="CDD" id="cd17319">
    <property type="entry name" value="MFS_ExuT_GudP_like"/>
    <property type="match status" value="1"/>
</dbReference>
<keyword evidence="4 6" id="KW-1133">Transmembrane helix</keyword>
<dbReference type="InterPro" id="IPR000849">
    <property type="entry name" value="Sugar_P_transporter"/>
</dbReference>
<evidence type="ECO:0000256" key="4">
    <source>
        <dbReference type="ARBA" id="ARBA00022989"/>
    </source>
</evidence>
<dbReference type="AlphaFoldDB" id="A0AA41Z1I2"/>
<evidence type="ECO:0000313" key="8">
    <source>
        <dbReference type="EMBL" id="MCW6508665.1"/>
    </source>
</evidence>
<keyword evidence="3 6" id="KW-0812">Transmembrane</keyword>
<dbReference type="Proteomes" id="UP001165667">
    <property type="component" value="Unassembled WGS sequence"/>
</dbReference>
<feature type="transmembrane region" description="Helical" evidence="6">
    <location>
        <begin position="366"/>
        <end position="389"/>
    </location>
</feature>
<evidence type="ECO:0000259" key="7">
    <source>
        <dbReference type="PROSITE" id="PS50850"/>
    </source>
</evidence>
<dbReference type="PANTHER" id="PTHR11662:SF399">
    <property type="entry name" value="FI19708P1-RELATED"/>
    <property type="match status" value="1"/>
</dbReference>
<dbReference type="InterPro" id="IPR011701">
    <property type="entry name" value="MFS"/>
</dbReference>
<dbReference type="InterPro" id="IPR036259">
    <property type="entry name" value="MFS_trans_sf"/>
</dbReference>
<dbReference type="GO" id="GO:0005886">
    <property type="term" value="C:plasma membrane"/>
    <property type="evidence" value="ECO:0007669"/>
    <property type="project" value="UniProtKB-SubCell"/>
</dbReference>
<dbReference type="Pfam" id="PF07690">
    <property type="entry name" value="MFS_1"/>
    <property type="match status" value="1"/>
</dbReference>
<protein>
    <submittedName>
        <fullName evidence="8">MFS transporter</fullName>
    </submittedName>
</protein>
<dbReference type="PANTHER" id="PTHR11662">
    <property type="entry name" value="SOLUTE CARRIER FAMILY 17"/>
    <property type="match status" value="1"/>
</dbReference>
<feature type="transmembrane region" description="Helical" evidence="6">
    <location>
        <begin position="238"/>
        <end position="262"/>
    </location>
</feature>
<dbReference type="RefSeq" id="WP_282585031.1">
    <property type="nucleotide sequence ID" value="NZ_JAMOIM010000006.1"/>
</dbReference>
<dbReference type="InterPro" id="IPR050382">
    <property type="entry name" value="MFS_Na/Anion_cotransporter"/>
</dbReference>
<evidence type="ECO:0000313" key="9">
    <source>
        <dbReference type="Proteomes" id="UP001165667"/>
    </source>
</evidence>
<keyword evidence="9" id="KW-1185">Reference proteome</keyword>
<feature type="transmembrane region" description="Helical" evidence="6">
    <location>
        <begin position="274"/>
        <end position="292"/>
    </location>
</feature>
<evidence type="ECO:0000256" key="2">
    <source>
        <dbReference type="ARBA" id="ARBA00022475"/>
    </source>
</evidence>
<sequence>METQTAIRKPTPAGIVRWTVVLWLIAGGIINYLDRAVLSIAAPSMITELGLTRTDIGLLGTVFAWTYAVMQLPAGWLIDRLGAKRIFALAMTLWSAATIATGAVSSLAALLASRFVLGIGEAPCFPTFAKLTTVWFPRAERGLAAGLWDSSSKFGPAIAPIVLVNLLVVLGWRPLFYLAGSLGLVYALVFWIFYRDPAAERRLTASERTYIAAGGGMEEQKSAVSLAIWSALFRNRTVWAMIGGYFCTIWIWNIFLVFLPLYLVDRFHLSLSQLGLYASIPWLGGACGEILSGFVGKQVVERGLTTSIDCKRYTIMVCSLLAGVVVAYLPGVTTVWGAIALMTAALFLISAITGSAWALSSDVAPVGLTASVGAIQNFGGYFGGALSPWLTGSIVDRTGSYGLAFTTGAIIAAGAAVFYMLGVRKPIVLDAQ</sequence>
<dbReference type="Gene3D" id="1.20.1250.20">
    <property type="entry name" value="MFS general substrate transporter like domains"/>
    <property type="match status" value="2"/>
</dbReference>
<evidence type="ECO:0000256" key="6">
    <source>
        <dbReference type="SAM" id="Phobius"/>
    </source>
</evidence>
<dbReference type="PROSITE" id="PS50850">
    <property type="entry name" value="MFS"/>
    <property type="match status" value="1"/>
</dbReference>
<organism evidence="8 9">
    <name type="scientific">Lichenifustis flavocetrariae</name>
    <dbReference type="NCBI Taxonomy" id="2949735"/>
    <lineage>
        <taxon>Bacteria</taxon>
        <taxon>Pseudomonadati</taxon>
        <taxon>Pseudomonadota</taxon>
        <taxon>Alphaproteobacteria</taxon>
        <taxon>Hyphomicrobiales</taxon>
        <taxon>Lichenihabitantaceae</taxon>
        <taxon>Lichenifustis</taxon>
    </lineage>
</organism>
<feature type="transmembrane region" description="Helical" evidence="6">
    <location>
        <begin position="176"/>
        <end position="194"/>
    </location>
</feature>
<dbReference type="InterPro" id="IPR020846">
    <property type="entry name" value="MFS_dom"/>
</dbReference>
<accession>A0AA41Z1I2</accession>
<feature type="transmembrane region" description="Helical" evidence="6">
    <location>
        <begin position="15"/>
        <end position="33"/>
    </location>
</feature>
<comment type="caution">
    <text evidence="8">The sequence shown here is derived from an EMBL/GenBank/DDBJ whole genome shotgun (WGS) entry which is preliminary data.</text>
</comment>